<evidence type="ECO:0000259" key="2">
    <source>
        <dbReference type="Pfam" id="PF03972"/>
    </source>
</evidence>
<dbReference type="GO" id="GO:0016829">
    <property type="term" value="F:lyase activity"/>
    <property type="evidence" value="ECO:0007669"/>
    <property type="project" value="InterPro"/>
</dbReference>
<evidence type="ECO:0000259" key="3">
    <source>
        <dbReference type="Pfam" id="PF19305"/>
    </source>
</evidence>
<proteinExistence type="inferred from homology"/>
<dbReference type="InterPro" id="IPR036148">
    <property type="entry name" value="MmgE/PrpD_sf"/>
</dbReference>
<dbReference type="InterPro" id="IPR042183">
    <property type="entry name" value="MmgE/PrpD_sf_1"/>
</dbReference>
<dbReference type="Pfam" id="PF03972">
    <property type="entry name" value="MmgE_PrpD_N"/>
    <property type="match status" value="1"/>
</dbReference>
<dbReference type="PANTHER" id="PTHR16943">
    <property type="entry name" value="2-METHYLCITRATE DEHYDRATASE-RELATED"/>
    <property type="match status" value="1"/>
</dbReference>
<feature type="domain" description="MmgE/PrpD C-terminal" evidence="3">
    <location>
        <begin position="277"/>
        <end position="433"/>
    </location>
</feature>
<dbReference type="Pfam" id="PF19305">
    <property type="entry name" value="MmgE_PrpD_C"/>
    <property type="match status" value="1"/>
</dbReference>
<dbReference type="Gene3D" id="3.30.1330.120">
    <property type="entry name" value="2-methylcitrate dehydratase PrpD"/>
    <property type="match status" value="1"/>
</dbReference>
<dbReference type="Gene3D" id="1.10.4100.10">
    <property type="entry name" value="2-methylcitrate dehydratase PrpD"/>
    <property type="match status" value="1"/>
</dbReference>
<protein>
    <recommendedName>
        <fullName evidence="6">2-methylcitrate dehydratase</fullName>
    </recommendedName>
</protein>
<dbReference type="STRING" id="1798325.A2834_03210"/>
<evidence type="ECO:0000313" key="4">
    <source>
        <dbReference type="EMBL" id="OGF63037.1"/>
    </source>
</evidence>
<dbReference type="EMBL" id="MFHD01000009">
    <property type="protein sequence ID" value="OGF63037.1"/>
    <property type="molecule type" value="Genomic_DNA"/>
</dbReference>
<dbReference type="InterPro" id="IPR045337">
    <property type="entry name" value="MmgE_PrpD_C"/>
</dbReference>
<comment type="caution">
    <text evidence="4">The sequence shown here is derived from an EMBL/GenBank/DDBJ whole genome shotgun (WGS) entry which is preliminary data.</text>
</comment>
<evidence type="ECO:0000256" key="1">
    <source>
        <dbReference type="ARBA" id="ARBA00006174"/>
    </source>
</evidence>
<evidence type="ECO:0000313" key="5">
    <source>
        <dbReference type="Proteomes" id="UP000179251"/>
    </source>
</evidence>
<name>A0A1F5VHU2_9BACT</name>
<dbReference type="InterPro" id="IPR042188">
    <property type="entry name" value="MmgE/PrpD_sf_2"/>
</dbReference>
<organism evidence="4 5">
    <name type="scientific">Candidatus Giovannonibacteria bacterium RIFCSPHIGHO2_01_FULL_45_23</name>
    <dbReference type="NCBI Taxonomy" id="1798325"/>
    <lineage>
        <taxon>Bacteria</taxon>
        <taxon>Candidatus Giovannoniibacteriota</taxon>
    </lineage>
</organism>
<dbReference type="SUPFAM" id="SSF103378">
    <property type="entry name" value="2-methylcitrate dehydratase PrpD"/>
    <property type="match status" value="1"/>
</dbReference>
<reference evidence="4 5" key="1">
    <citation type="journal article" date="2016" name="Nat. Commun.">
        <title>Thousands of microbial genomes shed light on interconnected biogeochemical processes in an aquifer system.</title>
        <authorList>
            <person name="Anantharaman K."/>
            <person name="Brown C.T."/>
            <person name="Hug L.A."/>
            <person name="Sharon I."/>
            <person name="Castelle C.J."/>
            <person name="Probst A.J."/>
            <person name="Thomas B.C."/>
            <person name="Singh A."/>
            <person name="Wilkins M.J."/>
            <person name="Karaoz U."/>
            <person name="Brodie E.L."/>
            <person name="Williams K.H."/>
            <person name="Hubbard S.S."/>
            <person name="Banfield J.F."/>
        </authorList>
    </citation>
    <scope>NUCLEOTIDE SEQUENCE [LARGE SCALE GENOMIC DNA]</scope>
</reference>
<dbReference type="Proteomes" id="UP000179251">
    <property type="component" value="Unassembled WGS sequence"/>
</dbReference>
<accession>A0A1F5VHU2</accession>
<feature type="domain" description="MmgE/PrpD N-terminal" evidence="2">
    <location>
        <begin position="15"/>
        <end position="255"/>
    </location>
</feature>
<dbReference type="AlphaFoldDB" id="A0A1F5VHU2"/>
<dbReference type="InterPro" id="IPR005656">
    <property type="entry name" value="MmgE_PrpD"/>
</dbReference>
<gene>
    <name evidence="4" type="ORF">A2834_03210</name>
</gene>
<dbReference type="InterPro" id="IPR045336">
    <property type="entry name" value="MmgE_PrpD_N"/>
</dbReference>
<sequence length="460" mass="51411">MDSKMELNTANLLDHLADFAVSLKYENLPEEVVHRAKRRIFDSLGCLIMGVRHDEAVKLVRCGMSGKKWQTQHVSGLAIGMDGSYSLENAAFLNAHAIRALDWNDTYLSREPAHPSDNIGALLALAGICGGKELITALVLAYEIQCHFCDAASLRKEGWDHTYYLQLSSTLAAGKIIGLSKEQLVHAASHALLSPPSRQGRSGSKLSHTKGLYAGYAAKKGVESACLALMGMTGPAEIIDGEFGVIKQVFHGKCPNLSAFSALGSTFKISKNHTKLYPVEYHAQAVVALGLKIRKIIEDIWRIEKIDICSYEFAKRVIGDRFKRRPETKESADHSLFFVLASALLDGELTLKQYEPARLRDARIWNLIDKMSDIHELPKYNAAYKNTNLPEFPVSASVLTQDGWWFKEEIRLPKGHFAHPLSDEELKNKFGEQLPNLDFVWDLETMNARDLYWTLKGLKI</sequence>
<dbReference type="PANTHER" id="PTHR16943:SF8">
    <property type="entry name" value="2-METHYLCITRATE DEHYDRATASE"/>
    <property type="match status" value="1"/>
</dbReference>
<evidence type="ECO:0008006" key="6">
    <source>
        <dbReference type="Google" id="ProtNLM"/>
    </source>
</evidence>
<comment type="similarity">
    <text evidence="1">Belongs to the PrpD family.</text>
</comment>